<dbReference type="GO" id="GO:0071456">
    <property type="term" value="P:cellular response to hypoxia"/>
    <property type="evidence" value="ECO:0007669"/>
    <property type="project" value="TreeGrafter"/>
</dbReference>
<evidence type="ECO:0000256" key="5">
    <source>
        <dbReference type="ARBA" id="ARBA00023002"/>
    </source>
</evidence>
<dbReference type="PANTHER" id="PTHR12907">
    <property type="entry name" value="EGL NINE HOMOLOG-RELATED"/>
    <property type="match status" value="1"/>
</dbReference>
<dbReference type="InterPro" id="IPR044862">
    <property type="entry name" value="Pro_4_hyd_alph_FE2OG_OXY"/>
</dbReference>
<dbReference type="GO" id="GO:0008198">
    <property type="term" value="F:ferrous iron binding"/>
    <property type="evidence" value="ECO:0007669"/>
    <property type="project" value="TreeGrafter"/>
</dbReference>
<evidence type="ECO:0000313" key="8">
    <source>
        <dbReference type="EMBL" id="CAH0380089.1"/>
    </source>
</evidence>
<dbReference type="GO" id="GO:0031543">
    <property type="term" value="F:peptidyl-proline dioxygenase activity"/>
    <property type="evidence" value="ECO:0007669"/>
    <property type="project" value="TreeGrafter"/>
</dbReference>
<proteinExistence type="predicted"/>
<dbReference type="Proteomes" id="UP000789595">
    <property type="component" value="Unassembled WGS sequence"/>
</dbReference>
<dbReference type="InterPro" id="IPR006620">
    <property type="entry name" value="Pro_4_hyd_alph"/>
</dbReference>
<evidence type="ECO:0000256" key="2">
    <source>
        <dbReference type="ARBA" id="ARBA00022723"/>
    </source>
</evidence>
<keyword evidence="3" id="KW-0847">Vitamin C</keyword>
<dbReference type="OrthoDB" id="5952526at2759"/>
<evidence type="ECO:0000313" key="9">
    <source>
        <dbReference type="Proteomes" id="UP000789595"/>
    </source>
</evidence>
<accession>A0A8J2T308</accession>
<name>A0A8J2T308_9STRA</name>
<evidence type="ECO:0000256" key="1">
    <source>
        <dbReference type="ARBA" id="ARBA00001961"/>
    </source>
</evidence>
<keyword evidence="9" id="KW-1185">Reference proteome</keyword>
<comment type="cofactor">
    <cofactor evidence="1">
        <name>L-ascorbate</name>
        <dbReference type="ChEBI" id="CHEBI:38290"/>
    </cofactor>
</comment>
<evidence type="ECO:0000256" key="3">
    <source>
        <dbReference type="ARBA" id="ARBA00022896"/>
    </source>
</evidence>
<reference evidence="8" key="1">
    <citation type="submission" date="2021-11" db="EMBL/GenBank/DDBJ databases">
        <authorList>
            <consortium name="Genoscope - CEA"/>
            <person name="William W."/>
        </authorList>
    </citation>
    <scope>NUCLEOTIDE SEQUENCE</scope>
</reference>
<dbReference type="InterPro" id="IPR051559">
    <property type="entry name" value="HIF_prolyl_hydroxylases"/>
</dbReference>
<evidence type="ECO:0000256" key="6">
    <source>
        <dbReference type="ARBA" id="ARBA00023004"/>
    </source>
</evidence>
<dbReference type="Pfam" id="PF13640">
    <property type="entry name" value="2OG-FeII_Oxy_3"/>
    <property type="match status" value="1"/>
</dbReference>
<dbReference type="SMART" id="SM00702">
    <property type="entry name" value="P4Hc"/>
    <property type="match status" value="1"/>
</dbReference>
<organism evidence="8 9">
    <name type="scientific">Pelagomonas calceolata</name>
    <dbReference type="NCBI Taxonomy" id="35677"/>
    <lineage>
        <taxon>Eukaryota</taxon>
        <taxon>Sar</taxon>
        <taxon>Stramenopiles</taxon>
        <taxon>Ochrophyta</taxon>
        <taxon>Pelagophyceae</taxon>
        <taxon>Pelagomonadales</taxon>
        <taxon>Pelagomonadaceae</taxon>
        <taxon>Pelagomonas</taxon>
    </lineage>
</organism>
<dbReference type="PANTHER" id="PTHR12907:SF26">
    <property type="entry name" value="HIF PROLYL HYDROXYLASE, ISOFORM C"/>
    <property type="match status" value="1"/>
</dbReference>
<keyword evidence="6" id="KW-0408">Iron</keyword>
<comment type="caution">
    <text evidence="8">The sequence shown here is derived from an EMBL/GenBank/DDBJ whole genome shotgun (WGS) entry which is preliminary data.</text>
</comment>
<dbReference type="InterPro" id="IPR005123">
    <property type="entry name" value="Oxoglu/Fe-dep_dioxygenase_dom"/>
</dbReference>
<dbReference type="PROSITE" id="PS51471">
    <property type="entry name" value="FE2OG_OXY"/>
    <property type="match status" value="1"/>
</dbReference>
<gene>
    <name evidence="8" type="ORF">PECAL_6P17270</name>
</gene>
<keyword evidence="2" id="KW-0479">Metal-binding</keyword>
<evidence type="ECO:0000256" key="4">
    <source>
        <dbReference type="ARBA" id="ARBA00022964"/>
    </source>
</evidence>
<keyword evidence="5" id="KW-0560">Oxidoreductase</keyword>
<sequence length="271" mass="29734">MAQLVERTARLEISPPAAAPSVTEAAAEAAPPITLDAAAIAQAIEATGYCVVDDALGAMHAEQLGAACRAVPKAPATIQEGTDRINDSKRRDDSVAFLKDSKAPPIERHRAAMEGLRLQLNNQLNLNTDACSFMCAVYEAGASGYVKHRDSAPTKPSGRKLTAIYYLNPNWHANAKGELRLWDSTGGVRLVEPRNDRLVVFRSSLEHEVLSTKIDRLALTTWFFNRLELGLELIKEKRDAQQDLFECERGCGFRGPFADVEKHEEACKYVA</sequence>
<dbReference type="GO" id="GO:0031418">
    <property type="term" value="F:L-ascorbic acid binding"/>
    <property type="evidence" value="ECO:0007669"/>
    <property type="project" value="UniProtKB-KW"/>
</dbReference>
<keyword evidence="4" id="KW-0223">Dioxygenase</keyword>
<feature type="domain" description="Fe2OG dioxygenase" evidence="7">
    <location>
        <begin position="127"/>
        <end position="226"/>
    </location>
</feature>
<evidence type="ECO:0000259" key="7">
    <source>
        <dbReference type="PROSITE" id="PS51471"/>
    </source>
</evidence>
<dbReference type="Gene3D" id="2.60.120.620">
    <property type="entry name" value="q2cbj1_9rhob like domain"/>
    <property type="match status" value="1"/>
</dbReference>
<protein>
    <recommendedName>
        <fullName evidence="7">Fe2OG dioxygenase domain-containing protein</fullName>
    </recommendedName>
</protein>
<dbReference type="EMBL" id="CAKKNE010000006">
    <property type="protein sequence ID" value="CAH0380089.1"/>
    <property type="molecule type" value="Genomic_DNA"/>
</dbReference>
<dbReference type="AlphaFoldDB" id="A0A8J2T308"/>